<dbReference type="STRING" id="861557.E3S3J1"/>
<dbReference type="Pfam" id="PF00668">
    <property type="entry name" value="Condensation"/>
    <property type="match status" value="1"/>
</dbReference>
<evidence type="ECO:0000256" key="2">
    <source>
        <dbReference type="ARBA" id="ARBA00029454"/>
    </source>
</evidence>
<dbReference type="AlphaFoldDB" id="E3S3J1"/>
<dbReference type="PANTHER" id="PTHR45527">
    <property type="entry name" value="NONRIBOSOMAL PEPTIDE SYNTHETASE"/>
    <property type="match status" value="1"/>
</dbReference>
<feature type="non-terminal residue" evidence="4">
    <location>
        <position position="412"/>
    </location>
</feature>
<evidence type="ECO:0000256" key="1">
    <source>
        <dbReference type="ARBA" id="ARBA00022598"/>
    </source>
</evidence>
<dbReference type="CDD" id="cd19545">
    <property type="entry name" value="FUM14_C_NRPS-like"/>
    <property type="match status" value="1"/>
</dbReference>
<dbReference type="InterPro" id="IPR001242">
    <property type="entry name" value="Condensation_dom"/>
</dbReference>
<dbReference type="PANTHER" id="PTHR45527:SF3">
    <property type="entry name" value="SIDEROPHORE SYNTHETASE (EUROFUNG)"/>
    <property type="match status" value="1"/>
</dbReference>
<dbReference type="OrthoDB" id="416786at2759"/>
<organism evidence="5">
    <name type="scientific">Pyrenophora teres f. teres (strain 0-1)</name>
    <name type="common">Barley net blotch fungus</name>
    <name type="synonym">Drechslera teres f. teres</name>
    <dbReference type="NCBI Taxonomy" id="861557"/>
    <lineage>
        <taxon>Eukaryota</taxon>
        <taxon>Fungi</taxon>
        <taxon>Dikarya</taxon>
        <taxon>Ascomycota</taxon>
        <taxon>Pezizomycotina</taxon>
        <taxon>Dothideomycetes</taxon>
        <taxon>Pleosporomycetidae</taxon>
        <taxon>Pleosporales</taxon>
        <taxon>Pleosporineae</taxon>
        <taxon>Pleosporaceae</taxon>
        <taxon>Pyrenophora</taxon>
    </lineage>
</organism>
<dbReference type="Proteomes" id="UP000001067">
    <property type="component" value="Unassembled WGS sequence"/>
</dbReference>
<keyword evidence="5" id="KW-1185">Reference proteome</keyword>
<dbReference type="GO" id="GO:0031177">
    <property type="term" value="F:phosphopantetheine binding"/>
    <property type="evidence" value="ECO:0007669"/>
    <property type="project" value="TreeGrafter"/>
</dbReference>
<evidence type="ECO:0000259" key="3">
    <source>
        <dbReference type="Pfam" id="PF00668"/>
    </source>
</evidence>
<dbReference type="KEGG" id="pte:PTT_17038"/>
<proteinExistence type="inferred from homology"/>
<dbReference type="eggNOG" id="KOG1178">
    <property type="taxonomic scope" value="Eukaryota"/>
</dbReference>
<comment type="similarity">
    <text evidence="2">Belongs to the NRP synthetase family.</text>
</comment>
<accession>E3S3J1</accession>
<dbReference type="Gene3D" id="3.30.559.30">
    <property type="entry name" value="Nonribosomal peptide synthetase, condensation domain"/>
    <property type="match status" value="1"/>
</dbReference>
<dbReference type="GO" id="GO:0044550">
    <property type="term" value="P:secondary metabolite biosynthetic process"/>
    <property type="evidence" value="ECO:0007669"/>
    <property type="project" value="TreeGrafter"/>
</dbReference>
<dbReference type="Gene3D" id="3.30.559.10">
    <property type="entry name" value="Chloramphenicol acetyltransferase-like domain"/>
    <property type="match status" value="1"/>
</dbReference>
<name>E3S3J1_PYRTT</name>
<reference evidence="4 5" key="1">
    <citation type="journal article" date="2010" name="Genome Biol.">
        <title>A first genome assembly of the barley fungal pathogen Pyrenophora teres f. teres.</title>
        <authorList>
            <person name="Ellwood S.R."/>
            <person name="Liu Z."/>
            <person name="Syme R.A."/>
            <person name="Lai Z."/>
            <person name="Hane J.K."/>
            <person name="Keiper F."/>
            <person name="Moffat C.S."/>
            <person name="Oliver R.P."/>
            <person name="Friesen T.L."/>
        </authorList>
    </citation>
    <scope>NUCLEOTIDE SEQUENCE [LARGE SCALE GENOMIC DNA]</scope>
    <source>
        <strain evidence="4 5">0-1</strain>
    </source>
</reference>
<sequence length="412" mass="46575">MHAVLELRNDIDEDAFQAAWEYVVQSTAILRTRIVPHNKFGLLQAVVTEDIGWAKSENLEEYLQNDKSIPMALGDPLTRYALVKESPGGKFWMVWTIHHSLYDGWSLRQIIHAVTKAYTGGVIEKQIGFHAFIKYLGQQDQDSTATYWRTTLANCQATLFPPLPPTIQQPLANATIIYQCPPLPKAASDTTKSILIRAAWAILASRYTNSDDVVFGVTVTGRNAPVTNIETMAGPTIATVPLRVRVRGDQTVSDFLKFLQQQATDMITYEQTGLQHIAKMGPSARHACGFQTLLLVQPAEYTFGNDKVIGEWLRHSQFQGFSTYVLMLQFTLAAEGVQIMANFDARVMEQWVLKKMLGQFSFILQQLAEPNPERELANIDTITTEDRRELWAWNKNVPRTIDRCIHDLFAEQ</sequence>
<protein>
    <recommendedName>
        <fullName evidence="3">Condensation domain-containing protein</fullName>
    </recommendedName>
</protein>
<dbReference type="SUPFAM" id="SSF52777">
    <property type="entry name" value="CoA-dependent acyltransferases"/>
    <property type="match status" value="2"/>
</dbReference>
<dbReference type="GO" id="GO:0043041">
    <property type="term" value="P:amino acid activation for nonribosomal peptide biosynthetic process"/>
    <property type="evidence" value="ECO:0007669"/>
    <property type="project" value="TreeGrafter"/>
</dbReference>
<dbReference type="HOGENOM" id="CLU_055566_0_0_1"/>
<evidence type="ECO:0000313" key="4">
    <source>
        <dbReference type="EMBL" id="EFQ87458.1"/>
    </source>
</evidence>
<dbReference type="GO" id="GO:0016874">
    <property type="term" value="F:ligase activity"/>
    <property type="evidence" value="ECO:0007669"/>
    <property type="project" value="UniProtKB-KW"/>
</dbReference>
<evidence type="ECO:0000313" key="5">
    <source>
        <dbReference type="Proteomes" id="UP000001067"/>
    </source>
</evidence>
<dbReference type="EMBL" id="GL536991">
    <property type="protein sequence ID" value="EFQ87458.1"/>
    <property type="molecule type" value="Genomic_DNA"/>
</dbReference>
<dbReference type="GO" id="GO:0005737">
    <property type="term" value="C:cytoplasm"/>
    <property type="evidence" value="ECO:0007669"/>
    <property type="project" value="TreeGrafter"/>
</dbReference>
<feature type="domain" description="Condensation" evidence="3">
    <location>
        <begin position="1"/>
        <end position="390"/>
    </location>
</feature>
<keyword evidence="1" id="KW-0436">Ligase</keyword>
<gene>
    <name evidence="4" type="ORF">PTT_17038</name>
</gene>
<dbReference type="InterPro" id="IPR023213">
    <property type="entry name" value="CAT-like_dom_sf"/>
</dbReference>